<feature type="compositionally biased region" description="Polar residues" evidence="1">
    <location>
        <begin position="236"/>
        <end position="247"/>
    </location>
</feature>
<proteinExistence type="predicted"/>
<keyword evidence="3" id="KW-1185">Reference proteome</keyword>
<sequence length="530" mass="58414">MVVPMGNLENWTKEGNLHVFNQYVQPLTDGPASRLPLPPRIMENLKLSVSSFPDLMLLCSTLSIETIRNNTTRMKIPRSNTGVLMPISEVQPDRPKWKMHYRKRERNESSTGSGGGPLDPPFPLTNLHSEEDGGSLPPWSVIKNVFPGGTEYLCNALYAHIVAYIYLTALNPRASLTRTSRRSNPREQDDGDVPRRSESSTMVPVKAASILGMPSPVNQGPSQAGPSTYMPPMPYQASSPMLPQSQPRGGGFLLRQKKSIHQLFGKKSTSQYDLDTGIYTTTTTSGSNRLQKQPQRGISSSQSNYSIYSSGGSRDKQQQQQQQTFLDSASNLSYQHKKNSYPLRPYTSSDYQRQPLPHSPTMPGPSTTAPTRKSKSSSSNRDPTASWAPLSNSESVDARAGGDQALRELQDLRLGLTKCIARLVATLQLSSGYSSPSASPSGTGAYDAGHQNRACDARHQKQNDSRYSMSPLFPSLSNPKCLDEPKVEEKGDDEEENGPLPPGVQVDIDPMFLRSLCELVRCNEELLRLR</sequence>
<feature type="compositionally biased region" description="Polar residues" evidence="1">
    <location>
        <begin position="285"/>
        <end position="294"/>
    </location>
</feature>
<dbReference type="Proteomes" id="UP000012174">
    <property type="component" value="Unassembled WGS sequence"/>
</dbReference>
<dbReference type="HOGENOM" id="CLU_513906_0_0_1"/>
<gene>
    <name evidence="2" type="ORF">UCREL1_2760</name>
</gene>
<dbReference type="AlphaFoldDB" id="M7T079"/>
<reference evidence="3" key="1">
    <citation type="journal article" date="2013" name="Genome Announc.">
        <title>Draft genome sequence of the grapevine dieback fungus Eutypa lata UCR-EL1.</title>
        <authorList>
            <person name="Blanco-Ulate B."/>
            <person name="Rolshausen P.E."/>
            <person name="Cantu D."/>
        </authorList>
    </citation>
    <scope>NUCLEOTIDE SEQUENCE [LARGE SCALE GENOMIC DNA]</scope>
    <source>
        <strain evidence="3">UCR-EL1</strain>
    </source>
</reference>
<dbReference type="STRING" id="1287681.M7T079"/>
<feature type="compositionally biased region" description="Polar residues" evidence="1">
    <location>
        <begin position="216"/>
        <end position="226"/>
    </location>
</feature>
<feature type="compositionally biased region" description="Low complexity" evidence="1">
    <location>
        <begin position="295"/>
        <end position="323"/>
    </location>
</feature>
<feature type="region of interest" description="Disordered" evidence="1">
    <location>
        <begin position="177"/>
        <end position="251"/>
    </location>
</feature>
<dbReference type="KEGG" id="ela:UCREL1_2760"/>
<feature type="compositionally biased region" description="Basic and acidic residues" evidence="1">
    <location>
        <begin position="184"/>
        <end position="198"/>
    </location>
</feature>
<accession>M7T079</accession>
<feature type="compositionally biased region" description="Basic and acidic residues" evidence="1">
    <location>
        <begin position="455"/>
        <end position="464"/>
    </location>
</feature>
<feature type="region of interest" description="Disordered" evidence="1">
    <location>
        <begin position="282"/>
        <end position="399"/>
    </location>
</feature>
<feature type="region of interest" description="Disordered" evidence="1">
    <location>
        <begin position="101"/>
        <end position="133"/>
    </location>
</feature>
<evidence type="ECO:0000313" key="3">
    <source>
        <dbReference type="Proteomes" id="UP000012174"/>
    </source>
</evidence>
<organism evidence="2 3">
    <name type="scientific">Eutypa lata (strain UCR-EL1)</name>
    <name type="common">Grapevine dieback disease fungus</name>
    <name type="synonym">Eutypa armeniacae</name>
    <dbReference type="NCBI Taxonomy" id="1287681"/>
    <lineage>
        <taxon>Eukaryota</taxon>
        <taxon>Fungi</taxon>
        <taxon>Dikarya</taxon>
        <taxon>Ascomycota</taxon>
        <taxon>Pezizomycotina</taxon>
        <taxon>Sordariomycetes</taxon>
        <taxon>Xylariomycetidae</taxon>
        <taxon>Xylariales</taxon>
        <taxon>Diatrypaceae</taxon>
        <taxon>Eutypa</taxon>
    </lineage>
</organism>
<feature type="compositionally biased region" description="Low complexity" evidence="1">
    <location>
        <begin position="431"/>
        <end position="446"/>
    </location>
</feature>
<protein>
    <submittedName>
        <fullName evidence="2">Uncharacterized protein</fullName>
    </submittedName>
</protein>
<dbReference type="OrthoDB" id="3506470at2759"/>
<evidence type="ECO:0000313" key="2">
    <source>
        <dbReference type="EMBL" id="EMR70208.1"/>
    </source>
</evidence>
<name>M7T079_EUTLA</name>
<evidence type="ECO:0000256" key="1">
    <source>
        <dbReference type="SAM" id="MobiDB-lite"/>
    </source>
</evidence>
<feature type="compositionally biased region" description="Polar residues" evidence="1">
    <location>
        <begin position="324"/>
        <end position="334"/>
    </location>
</feature>
<feature type="compositionally biased region" description="Polar residues" evidence="1">
    <location>
        <begin position="364"/>
        <end position="395"/>
    </location>
</feature>
<feature type="region of interest" description="Disordered" evidence="1">
    <location>
        <begin position="455"/>
        <end position="505"/>
    </location>
</feature>
<feature type="region of interest" description="Disordered" evidence="1">
    <location>
        <begin position="431"/>
        <end position="450"/>
    </location>
</feature>
<dbReference type="EMBL" id="KB705911">
    <property type="protein sequence ID" value="EMR70208.1"/>
    <property type="molecule type" value="Genomic_DNA"/>
</dbReference>